<dbReference type="HOGENOM" id="CLU_167099_0_0_1"/>
<dbReference type="Proteomes" id="UP000017836">
    <property type="component" value="Unassembled WGS sequence"/>
</dbReference>
<reference evidence="2" key="1">
    <citation type="journal article" date="2013" name="Science">
        <title>The Amborella genome and the evolution of flowering plants.</title>
        <authorList>
            <consortium name="Amborella Genome Project"/>
        </authorList>
    </citation>
    <scope>NUCLEOTIDE SEQUENCE [LARGE SCALE GENOMIC DNA]</scope>
</reference>
<dbReference type="Gramene" id="ERN12888">
    <property type="protein sequence ID" value="ERN12888"/>
    <property type="gene ID" value="AMTR_s00050p00159730"/>
</dbReference>
<dbReference type="AlphaFoldDB" id="W1PXD2"/>
<protein>
    <submittedName>
        <fullName evidence="1">Uncharacterized protein</fullName>
    </submittedName>
</protein>
<proteinExistence type="predicted"/>
<keyword evidence="2" id="KW-1185">Reference proteome</keyword>
<sequence length="108" mass="12592">MKLKALEANYACVKGKVFRRNSHLVSFSMAHVSELMTLMSTIDALSIEYSKKRVELEKWRWEYLANLVAFRELEGHMVEVRRLSVCRESVVAIIEGHERMNSHPLQDL</sequence>
<evidence type="ECO:0000313" key="1">
    <source>
        <dbReference type="EMBL" id="ERN12888.1"/>
    </source>
</evidence>
<gene>
    <name evidence="1" type="ORF">AMTR_s00050p00159730</name>
</gene>
<dbReference type="EMBL" id="KI392596">
    <property type="protein sequence ID" value="ERN12888.1"/>
    <property type="molecule type" value="Genomic_DNA"/>
</dbReference>
<evidence type="ECO:0000313" key="2">
    <source>
        <dbReference type="Proteomes" id="UP000017836"/>
    </source>
</evidence>
<accession>W1PXD2</accession>
<name>W1PXD2_AMBTC</name>
<organism evidence="1 2">
    <name type="scientific">Amborella trichopoda</name>
    <dbReference type="NCBI Taxonomy" id="13333"/>
    <lineage>
        <taxon>Eukaryota</taxon>
        <taxon>Viridiplantae</taxon>
        <taxon>Streptophyta</taxon>
        <taxon>Embryophyta</taxon>
        <taxon>Tracheophyta</taxon>
        <taxon>Spermatophyta</taxon>
        <taxon>Magnoliopsida</taxon>
        <taxon>Amborellales</taxon>
        <taxon>Amborellaceae</taxon>
        <taxon>Amborella</taxon>
    </lineage>
</organism>